<dbReference type="OrthoDB" id="2449457at2"/>
<evidence type="ECO:0000259" key="1">
    <source>
        <dbReference type="Pfam" id="PF10026"/>
    </source>
</evidence>
<dbReference type="AlphaFoldDB" id="A0A3M8H565"/>
<dbReference type="Pfam" id="PF10026">
    <property type="entry name" value="DUF2268"/>
    <property type="match status" value="1"/>
</dbReference>
<proteinExistence type="predicted"/>
<name>A0A3M8H565_9BACI</name>
<reference evidence="2 3" key="1">
    <citation type="journal article" date="2014" name="Int. J. Syst. Evol. Microbiol.">
        <title>Lysinibacillus halotolerans sp. nov., isolated from saline-alkaline soil.</title>
        <authorList>
            <person name="Kong D."/>
            <person name="Wang Y."/>
            <person name="Zhao B."/>
            <person name="Li Y."/>
            <person name="Song J."/>
            <person name="Zhai Y."/>
            <person name="Zhang C."/>
            <person name="Wang H."/>
            <person name="Chen X."/>
            <person name="Zhao B."/>
            <person name="Ruan Z."/>
        </authorList>
    </citation>
    <scope>NUCLEOTIDE SEQUENCE [LARGE SCALE GENOMIC DNA]</scope>
    <source>
        <strain evidence="2 3">MCCC 1A12703</strain>
    </source>
</reference>
<keyword evidence="3" id="KW-1185">Reference proteome</keyword>
<protein>
    <recommendedName>
        <fullName evidence="1">DUF2268 domain-containing protein</fullName>
    </recommendedName>
</protein>
<dbReference type="EMBL" id="RHLQ01000049">
    <property type="protein sequence ID" value="RNC97419.1"/>
    <property type="molecule type" value="Genomic_DNA"/>
</dbReference>
<accession>A0A3M8H565</accession>
<comment type="caution">
    <text evidence="2">The sequence shown here is derived from an EMBL/GenBank/DDBJ whole genome shotgun (WGS) entry which is preliminary data.</text>
</comment>
<dbReference type="Proteomes" id="UP000279909">
    <property type="component" value="Unassembled WGS sequence"/>
</dbReference>
<evidence type="ECO:0000313" key="2">
    <source>
        <dbReference type="EMBL" id="RNC97419.1"/>
    </source>
</evidence>
<sequence length="278" mass="32712">MSVVNLLPDLYKLCEMTNQNRDKLIEIHRKMLCEPLQFFFPERSTEEIQFELLTNGLFDPDEGLEIDETVKFLEQQGVWQMLQREFETLRSLWKGPDVPIYIYPLTKYRPMIDGIEAKKNGITYNGVLFLFVSTDLKEEELKALLAHEYHHICRLAYLNKRPEEIELIDSLIIEGMAEAAVEELYGEKRLSPWTKKYVIDDVRMLWEKYFVPALNLKGVQQHHPFLYGDECRGLPKWVGYSIGYRIVESYLKNGGPIPQCLFYQMPSTEIIQKSDFKI</sequence>
<evidence type="ECO:0000313" key="3">
    <source>
        <dbReference type="Proteomes" id="UP000279909"/>
    </source>
</evidence>
<gene>
    <name evidence="2" type="ORF">EC501_15315</name>
</gene>
<dbReference type="RefSeq" id="WP_122973239.1">
    <property type="nucleotide sequence ID" value="NZ_RHLQ01000049.1"/>
</dbReference>
<organism evidence="2 3">
    <name type="scientific">Lysinibacillus halotolerans</name>
    <dbReference type="NCBI Taxonomy" id="1368476"/>
    <lineage>
        <taxon>Bacteria</taxon>
        <taxon>Bacillati</taxon>
        <taxon>Bacillota</taxon>
        <taxon>Bacilli</taxon>
        <taxon>Bacillales</taxon>
        <taxon>Bacillaceae</taxon>
        <taxon>Lysinibacillus</taxon>
    </lineage>
</organism>
<dbReference type="InterPro" id="IPR018728">
    <property type="entry name" value="DUF2268"/>
</dbReference>
<feature type="domain" description="DUF2268" evidence="1">
    <location>
        <begin position="78"/>
        <end position="271"/>
    </location>
</feature>